<dbReference type="CDD" id="cd00564">
    <property type="entry name" value="TMP_TenI"/>
    <property type="match status" value="1"/>
</dbReference>
<evidence type="ECO:0000313" key="16">
    <source>
        <dbReference type="EMBL" id="CAI6088889.1"/>
    </source>
</evidence>
<dbReference type="Pfam" id="PF02581">
    <property type="entry name" value="TMP-TENI"/>
    <property type="match status" value="1"/>
</dbReference>
<dbReference type="AlphaFoldDB" id="A0AA35Q3G9"/>
<dbReference type="InterPro" id="IPR029056">
    <property type="entry name" value="Ribokinase-like"/>
</dbReference>
<evidence type="ECO:0000256" key="7">
    <source>
        <dbReference type="ARBA" id="ARBA00022741"/>
    </source>
</evidence>
<keyword evidence="11" id="KW-0784">Thiamine biosynthesis</keyword>
<keyword evidence="9" id="KW-0067">ATP-binding</keyword>
<evidence type="ECO:0000259" key="15">
    <source>
        <dbReference type="Pfam" id="PF02581"/>
    </source>
</evidence>
<dbReference type="InterPro" id="IPR036206">
    <property type="entry name" value="ThiamineP_synth_sf"/>
</dbReference>
<dbReference type="Gene3D" id="3.20.20.70">
    <property type="entry name" value="Aldolase class I"/>
    <property type="match status" value="1"/>
</dbReference>
<comment type="pathway">
    <text evidence="3">Cofactor biosynthesis; thiamine diphosphate biosynthesis; 4-methyl-5-(2-phosphoethyl)-thiazole from 5-(2-hydroxyethyl)-4-methylthiazole: step 1/1.</text>
</comment>
<dbReference type="PANTHER" id="PTHR20857">
    <property type="entry name" value="THIAMINE-PHOSPHATE PYROPHOSPHORYLASE"/>
    <property type="match status" value="1"/>
</dbReference>
<evidence type="ECO:0000256" key="2">
    <source>
        <dbReference type="ARBA" id="ARBA00001946"/>
    </source>
</evidence>
<keyword evidence="6" id="KW-0479">Metal-binding</keyword>
<evidence type="ECO:0000256" key="11">
    <source>
        <dbReference type="ARBA" id="ARBA00022977"/>
    </source>
</evidence>
<evidence type="ECO:0000256" key="1">
    <source>
        <dbReference type="ARBA" id="ARBA00001771"/>
    </source>
</evidence>
<dbReference type="InterPro" id="IPR022998">
    <property type="entry name" value="ThiamineP_synth_TenI"/>
</dbReference>
<evidence type="ECO:0000256" key="10">
    <source>
        <dbReference type="ARBA" id="ARBA00022842"/>
    </source>
</evidence>
<feature type="domain" description="Thiamine phosphate synthase/TenI" evidence="15">
    <location>
        <begin position="10"/>
        <end position="193"/>
    </location>
</feature>
<dbReference type="GO" id="GO:0005524">
    <property type="term" value="F:ATP binding"/>
    <property type="evidence" value="ECO:0007669"/>
    <property type="project" value="UniProtKB-KW"/>
</dbReference>
<evidence type="ECO:0000256" key="6">
    <source>
        <dbReference type="ARBA" id="ARBA00022723"/>
    </source>
</evidence>
<comment type="pathway">
    <text evidence="4">Cofactor biosynthesis; thiamine diphosphate biosynthesis; thiamine phosphate from 4-amino-2-methyl-5-diphosphomethylpyrimidine and 4-methyl-5-(2-phosphoethyl)-thiazole: step 1/1.</text>
</comment>
<evidence type="ECO:0000256" key="5">
    <source>
        <dbReference type="ARBA" id="ARBA00022679"/>
    </source>
</evidence>
<evidence type="ECO:0000256" key="4">
    <source>
        <dbReference type="ARBA" id="ARBA00005165"/>
    </source>
</evidence>
<dbReference type="GO" id="GO:0000287">
    <property type="term" value="F:magnesium ion binding"/>
    <property type="evidence" value="ECO:0007669"/>
    <property type="project" value="InterPro"/>
</dbReference>
<comment type="catalytic activity">
    <reaction evidence="1">
        <text>5-(2-hydroxyethyl)-4-methylthiazole + ATP = 4-methyl-5-(2-phosphooxyethyl)-thiazole + ADP + H(+)</text>
        <dbReference type="Rhea" id="RHEA:24212"/>
        <dbReference type="ChEBI" id="CHEBI:15378"/>
        <dbReference type="ChEBI" id="CHEBI:17957"/>
        <dbReference type="ChEBI" id="CHEBI:30616"/>
        <dbReference type="ChEBI" id="CHEBI:58296"/>
        <dbReference type="ChEBI" id="CHEBI:456216"/>
        <dbReference type="EC" id="2.7.1.50"/>
    </reaction>
</comment>
<dbReference type="InterPro" id="IPR000417">
    <property type="entry name" value="Hyethyz_kinase"/>
</dbReference>
<dbReference type="Pfam" id="PF02110">
    <property type="entry name" value="HK"/>
    <property type="match status" value="2"/>
</dbReference>
<evidence type="ECO:0000256" key="3">
    <source>
        <dbReference type="ARBA" id="ARBA00004868"/>
    </source>
</evidence>
<dbReference type="HAMAP" id="MF_00228">
    <property type="entry name" value="Thz_kinase"/>
    <property type="match status" value="1"/>
</dbReference>
<accession>A0AA35Q3G9</accession>
<keyword evidence="7" id="KW-0547">Nucleotide-binding</keyword>
<protein>
    <recommendedName>
        <fullName evidence="15">Thiamine phosphate synthase/TenI domain-containing protein</fullName>
    </recommendedName>
</protein>
<dbReference type="GO" id="GO:0004789">
    <property type="term" value="F:thiamine-phosphate diphosphorylase activity"/>
    <property type="evidence" value="ECO:0007669"/>
    <property type="project" value="UniProtKB-EC"/>
</dbReference>
<comment type="caution">
    <text evidence="16">The sequence shown here is derived from an EMBL/GenBank/DDBJ whole genome shotgun (WGS) entry which is preliminary data.</text>
</comment>
<dbReference type="CDD" id="cd01170">
    <property type="entry name" value="THZ_kinase"/>
    <property type="match status" value="1"/>
</dbReference>
<dbReference type="InterPro" id="IPR013785">
    <property type="entry name" value="Aldolase_TIM"/>
</dbReference>
<dbReference type="SUPFAM" id="SSF51391">
    <property type="entry name" value="Thiamin phosphate synthase"/>
    <property type="match status" value="1"/>
</dbReference>
<gene>
    <name evidence="16" type="ORF">CCHLO57077_00008575</name>
</gene>
<proteinExistence type="inferred from homology"/>
<comment type="cofactor">
    <cofactor evidence="2">
        <name>Mg(2+)</name>
        <dbReference type="ChEBI" id="CHEBI:18420"/>
    </cofactor>
</comment>
<evidence type="ECO:0000256" key="14">
    <source>
        <dbReference type="ARBA" id="ARBA00047883"/>
    </source>
</evidence>
<dbReference type="GO" id="GO:0004417">
    <property type="term" value="F:hydroxyethylthiazole kinase activity"/>
    <property type="evidence" value="ECO:0007669"/>
    <property type="project" value="UniProtKB-EC"/>
</dbReference>
<evidence type="ECO:0000313" key="17">
    <source>
        <dbReference type="Proteomes" id="UP001160390"/>
    </source>
</evidence>
<evidence type="ECO:0000256" key="13">
    <source>
        <dbReference type="ARBA" id="ARBA00047851"/>
    </source>
</evidence>
<dbReference type="Gene3D" id="3.40.1190.20">
    <property type="match status" value="1"/>
</dbReference>
<dbReference type="GO" id="GO:0005737">
    <property type="term" value="C:cytoplasm"/>
    <property type="evidence" value="ECO:0007669"/>
    <property type="project" value="TreeGrafter"/>
</dbReference>
<keyword evidence="10" id="KW-0460">Magnesium</keyword>
<keyword evidence="8" id="KW-0418">Kinase</keyword>
<dbReference type="EMBL" id="CABFNP030000868">
    <property type="protein sequence ID" value="CAI6088889.1"/>
    <property type="molecule type" value="Genomic_DNA"/>
</dbReference>
<organism evidence="16 17">
    <name type="scientific">Clonostachys chloroleuca</name>
    <dbReference type="NCBI Taxonomy" id="1926264"/>
    <lineage>
        <taxon>Eukaryota</taxon>
        <taxon>Fungi</taxon>
        <taxon>Dikarya</taxon>
        <taxon>Ascomycota</taxon>
        <taxon>Pezizomycotina</taxon>
        <taxon>Sordariomycetes</taxon>
        <taxon>Hypocreomycetidae</taxon>
        <taxon>Hypocreales</taxon>
        <taxon>Bionectriaceae</taxon>
        <taxon>Clonostachys</taxon>
    </lineage>
</organism>
<dbReference type="Proteomes" id="UP001160390">
    <property type="component" value="Unassembled WGS sequence"/>
</dbReference>
<sequence length="514" mass="53003">MAAPVDYSTYLVTDSTPGILGDRDLCQVVEAALQGGVTIVQYRDKHSSRDVVVETAKKLHDICKRFQVPFLINDQVDVAAEIGCEGKARELLGPNKIIGVTASSVEEALQAAKAGADYLGIGTVFSTQTKKDTKSIIGPNGVRTILSQLAASGHGGISTVCIGGINISNTQQVMTQSSAPAKSLNGVAVVSAIIAAANPAAAARELSSKVLTAKVPDVIRAVAKKTPLSHNMTNLVGVPISQVVQNFAANVGLAVGASPIMANYAEEAADLAKLGGSLVINMGTVTPDGLKNYVQALEAYNAAGGPVLLDPVGYVPTFIPNLYNGPHANTIPNSAGATAVRRSAVKTLLAAGSFAVIKGNEGEIQTLHGASVTQRGVDSDSTLSLAQRASVVQSVARAHSAVVLMTGVTDILSDGRRTFRVDNGHELLAQVTGTGCTLGTTISAMIAAYPQDTLLAAVAGTAMFGVAAELAAGRAEVRGPGTFVPAFIDELYSVRKATAENDSRWLSLVKISHI</sequence>
<comment type="catalytic activity">
    <reaction evidence="12">
        <text>4-methyl-5-(2-phosphooxyethyl)-thiazole + 4-amino-2-methyl-5-(diphosphooxymethyl)pyrimidine + H(+) = thiamine phosphate + diphosphate</text>
        <dbReference type="Rhea" id="RHEA:22328"/>
        <dbReference type="ChEBI" id="CHEBI:15378"/>
        <dbReference type="ChEBI" id="CHEBI:33019"/>
        <dbReference type="ChEBI" id="CHEBI:37575"/>
        <dbReference type="ChEBI" id="CHEBI:57841"/>
        <dbReference type="ChEBI" id="CHEBI:58296"/>
        <dbReference type="EC" id="2.5.1.3"/>
    </reaction>
</comment>
<keyword evidence="5" id="KW-0808">Transferase</keyword>
<comment type="catalytic activity">
    <reaction evidence="14">
        <text>2-[(2R,5Z)-2-carboxy-4-methylthiazol-5(2H)-ylidene]ethyl phosphate + 4-amino-2-methyl-5-(diphosphooxymethyl)pyrimidine + 2 H(+) = thiamine phosphate + CO2 + diphosphate</text>
        <dbReference type="Rhea" id="RHEA:47844"/>
        <dbReference type="ChEBI" id="CHEBI:15378"/>
        <dbReference type="ChEBI" id="CHEBI:16526"/>
        <dbReference type="ChEBI" id="CHEBI:33019"/>
        <dbReference type="ChEBI" id="CHEBI:37575"/>
        <dbReference type="ChEBI" id="CHEBI:57841"/>
        <dbReference type="ChEBI" id="CHEBI:62899"/>
        <dbReference type="EC" id="2.5.1.3"/>
    </reaction>
</comment>
<evidence type="ECO:0000256" key="9">
    <source>
        <dbReference type="ARBA" id="ARBA00022840"/>
    </source>
</evidence>
<comment type="catalytic activity">
    <reaction evidence="13">
        <text>2-(2-carboxy-4-methylthiazol-5-yl)ethyl phosphate + 4-amino-2-methyl-5-(diphosphooxymethyl)pyrimidine + 2 H(+) = thiamine phosphate + CO2 + diphosphate</text>
        <dbReference type="Rhea" id="RHEA:47848"/>
        <dbReference type="ChEBI" id="CHEBI:15378"/>
        <dbReference type="ChEBI" id="CHEBI:16526"/>
        <dbReference type="ChEBI" id="CHEBI:33019"/>
        <dbReference type="ChEBI" id="CHEBI:37575"/>
        <dbReference type="ChEBI" id="CHEBI:57841"/>
        <dbReference type="ChEBI" id="CHEBI:62890"/>
        <dbReference type="EC" id="2.5.1.3"/>
    </reaction>
</comment>
<evidence type="ECO:0000256" key="8">
    <source>
        <dbReference type="ARBA" id="ARBA00022777"/>
    </source>
</evidence>
<name>A0AA35Q3G9_9HYPO</name>
<reference evidence="16" key="1">
    <citation type="submission" date="2023-01" db="EMBL/GenBank/DDBJ databases">
        <authorList>
            <person name="Piombo E."/>
        </authorList>
    </citation>
    <scope>NUCLEOTIDE SEQUENCE</scope>
</reference>
<dbReference type="GO" id="GO:0009228">
    <property type="term" value="P:thiamine biosynthetic process"/>
    <property type="evidence" value="ECO:0007669"/>
    <property type="project" value="UniProtKB-KW"/>
</dbReference>
<dbReference type="InterPro" id="IPR034291">
    <property type="entry name" value="TMP_synthase"/>
</dbReference>
<keyword evidence="17" id="KW-1185">Reference proteome</keyword>
<dbReference type="HAMAP" id="MF_00097">
    <property type="entry name" value="TMP_synthase"/>
    <property type="match status" value="1"/>
</dbReference>
<dbReference type="PANTHER" id="PTHR20857:SF23">
    <property type="entry name" value="THIAMINE BIOSYNTHETIC BIFUNCTIONAL ENZYME"/>
    <property type="match status" value="1"/>
</dbReference>
<dbReference type="SUPFAM" id="SSF53613">
    <property type="entry name" value="Ribokinase-like"/>
    <property type="match status" value="1"/>
</dbReference>
<evidence type="ECO:0000256" key="12">
    <source>
        <dbReference type="ARBA" id="ARBA00047334"/>
    </source>
</evidence>
<dbReference type="NCBIfam" id="TIGR00693">
    <property type="entry name" value="thiE"/>
    <property type="match status" value="1"/>
</dbReference>